<dbReference type="AlphaFoldDB" id="A0A1H3I751"/>
<dbReference type="InterPro" id="IPR020941">
    <property type="entry name" value="SUFU-like_domain"/>
</dbReference>
<proteinExistence type="predicted"/>
<evidence type="ECO:0000256" key="1">
    <source>
        <dbReference type="SAM" id="MobiDB-lite"/>
    </source>
</evidence>
<organism evidence="3 4">
    <name type="scientific">Saccharopolyspora shandongensis</name>
    <dbReference type="NCBI Taxonomy" id="418495"/>
    <lineage>
        <taxon>Bacteria</taxon>
        <taxon>Bacillati</taxon>
        <taxon>Actinomycetota</taxon>
        <taxon>Actinomycetes</taxon>
        <taxon>Pseudonocardiales</taxon>
        <taxon>Pseudonocardiaceae</taxon>
        <taxon>Saccharopolyspora</taxon>
    </lineage>
</organism>
<name>A0A1H3I751_9PSEU</name>
<keyword evidence="4" id="KW-1185">Reference proteome</keyword>
<accession>A0A1H3I751</accession>
<dbReference type="EMBL" id="FNOK01000022">
    <property type="protein sequence ID" value="SDY23517.1"/>
    <property type="molecule type" value="Genomic_DNA"/>
</dbReference>
<dbReference type="Pfam" id="PF05076">
    <property type="entry name" value="SUFU"/>
    <property type="match status" value="1"/>
</dbReference>
<protein>
    <submittedName>
        <fullName evidence="3">Suppressor of fused protein (SUFU)</fullName>
    </submittedName>
</protein>
<dbReference type="STRING" id="418495.SAMN05216215_102263"/>
<sequence>MSETSPFLAHASRSDAGVERGTGDRMGTEQERAAMGGAHRFVGLAESLEHHAGTPTGAEPPNVHGTNRGYGLVFFHLQQYHLTTVISTGLRFQPLGAEPAQELACTVYKEQAEAARHLVDLTAGLLVQQRTHLVPDQIVPNEQPLLPGTEFHGVLASGHPLFPPEFTRFTDPDGVEQLQVFTLLPVTLGELNYILDNGVTSLRQQWARFEVDVFDLGRPSVV</sequence>
<reference evidence="4" key="1">
    <citation type="submission" date="2016-10" db="EMBL/GenBank/DDBJ databases">
        <authorList>
            <person name="Varghese N."/>
            <person name="Submissions S."/>
        </authorList>
    </citation>
    <scope>NUCLEOTIDE SEQUENCE [LARGE SCALE GENOMIC DNA]</scope>
    <source>
        <strain evidence="4">CGMCC 4.3530</strain>
    </source>
</reference>
<dbReference type="Proteomes" id="UP000199529">
    <property type="component" value="Unassembled WGS sequence"/>
</dbReference>
<evidence type="ECO:0000313" key="3">
    <source>
        <dbReference type="EMBL" id="SDY23517.1"/>
    </source>
</evidence>
<feature type="compositionally biased region" description="Basic and acidic residues" evidence="1">
    <location>
        <begin position="12"/>
        <end position="26"/>
    </location>
</feature>
<evidence type="ECO:0000313" key="4">
    <source>
        <dbReference type="Proteomes" id="UP000199529"/>
    </source>
</evidence>
<feature type="region of interest" description="Disordered" evidence="1">
    <location>
        <begin position="1"/>
        <end position="26"/>
    </location>
</feature>
<gene>
    <name evidence="3" type="ORF">SAMN05216215_102263</name>
</gene>
<evidence type="ECO:0000259" key="2">
    <source>
        <dbReference type="Pfam" id="PF05076"/>
    </source>
</evidence>
<feature type="domain" description="Suppressor of fused-like" evidence="2">
    <location>
        <begin position="81"/>
        <end position="219"/>
    </location>
</feature>